<feature type="transmembrane region" description="Helical" evidence="1">
    <location>
        <begin position="80"/>
        <end position="100"/>
    </location>
</feature>
<feature type="non-terminal residue" evidence="2">
    <location>
        <position position="122"/>
    </location>
</feature>
<evidence type="ECO:0000313" key="2">
    <source>
        <dbReference type="EMBL" id="EFK95597.1"/>
    </source>
</evidence>
<keyword evidence="1" id="KW-0812">Transmembrane</keyword>
<reference evidence="2" key="1">
    <citation type="submission" date="2010-07" db="EMBL/GenBank/DDBJ databases">
        <authorList>
            <consortium name="CONSOLIDER consortium CSD2007-00005"/>
            <person name="Guazzaroni M.-E."/>
            <person name="Richter M."/>
            <person name="Garcia-Salamanca A."/>
            <person name="Yarza P."/>
            <person name="Ferrer M."/>
        </authorList>
    </citation>
    <scope>NUCLEOTIDE SEQUENCE</scope>
</reference>
<name>D9PLG5_9ZZZZ</name>
<evidence type="ECO:0000256" key="1">
    <source>
        <dbReference type="SAM" id="Phobius"/>
    </source>
</evidence>
<comment type="caution">
    <text evidence="2">The sequence shown here is derived from an EMBL/GenBank/DDBJ whole genome shotgun (WGS) entry which is preliminary data.</text>
</comment>
<dbReference type="AlphaFoldDB" id="D9PLG5"/>
<proteinExistence type="predicted"/>
<sequence>MTAFRPADAAMLDALKSRYDAFANRVLCSLSEIEREDVRSFDRWFYRGGGWRWLVGIVALTTAVAFVASKLPWNMGFFEAAALFNLLVLMLLWSGLAAWFGHRKFSGKLFSYIVFGPLLAMG</sequence>
<feature type="transmembrane region" description="Helical" evidence="1">
    <location>
        <begin position="49"/>
        <end position="68"/>
    </location>
</feature>
<reference evidence="2" key="2">
    <citation type="journal article" date="2011" name="Microb. Ecol.">
        <title>Taxonomic and Functional Metagenomic Profiling of the Microbial Community in the Anoxic Sediment of a Sub-saline Shallow Lake (Laguna de Carrizo, Central Spain).</title>
        <authorList>
            <person name="Ferrer M."/>
            <person name="Guazzaroni M.E."/>
            <person name="Richter M."/>
            <person name="Garcia-Salamanca A."/>
            <person name="Yarza P."/>
            <person name="Suarez-Suarez A."/>
            <person name="Solano J."/>
            <person name="Alcaide M."/>
            <person name="van Dillewijn P."/>
            <person name="Molina-Henares M.A."/>
            <person name="Lopez-Cortes N."/>
            <person name="Al-Ramahi Y."/>
            <person name="Guerrero C."/>
            <person name="Acosta A."/>
            <person name="de Eugenio L.I."/>
            <person name="Martinez V."/>
            <person name="Marques S."/>
            <person name="Rojo F."/>
            <person name="Santero E."/>
            <person name="Genilloud O."/>
            <person name="Perez-Perez J."/>
            <person name="Rossello-Mora R."/>
            <person name="Ramos J.L."/>
        </authorList>
    </citation>
    <scope>NUCLEOTIDE SEQUENCE</scope>
</reference>
<gene>
    <name evidence="2" type="ORF">LDC_2388</name>
</gene>
<organism evidence="2">
    <name type="scientific">sediment metagenome</name>
    <dbReference type="NCBI Taxonomy" id="749907"/>
    <lineage>
        <taxon>unclassified sequences</taxon>
        <taxon>metagenomes</taxon>
        <taxon>ecological metagenomes</taxon>
    </lineage>
</organism>
<dbReference type="EMBL" id="ADZX01000725">
    <property type="protein sequence ID" value="EFK95597.1"/>
    <property type="molecule type" value="Genomic_DNA"/>
</dbReference>
<keyword evidence="1" id="KW-1133">Transmembrane helix</keyword>
<keyword evidence="1" id="KW-0472">Membrane</keyword>
<protein>
    <submittedName>
        <fullName evidence="2">Membrane protein</fullName>
    </submittedName>
</protein>
<accession>D9PLG5</accession>